<dbReference type="AlphaFoldDB" id="A0A9W7BVM5"/>
<dbReference type="Proteomes" id="UP001165085">
    <property type="component" value="Unassembled WGS sequence"/>
</dbReference>
<dbReference type="PANTHER" id="PTHR36971:SF1">
    <property type="entry name" value="METHYLTRANSFERASE DOMAIN-CONTAINING PROTEIN"/>
    <property type="match status" value="1"/>
</dbReference>
<comment type="caution">
    <text evidence="2">The sequence shown here is derived from an EMBL/GenBank/DDBJ whole genome shotgun (WGS) entry which is preliminary data.</text>
</comment>
<sequence length="367" mass="40419">MSCPPIDRSVPFKLIGKITNNPQSSNRNPRLLFWSVSSPSSPSSPPSSPPHQVILKHGLGGLFVSSASCEHLHRSARRGDTVSLTIGKLEPLKKSPGTYLLHATDAVITSIHVHGNTGNSYEKEIPITSSLPPPPLPPPSSPLPPPPTSDLDVNEVHPPSKKERFSVFLNFLSEKFDLKKNHILDVAGGQGKLSLLLTLSGHSVTLIDPRPNSGLLSSKHRKQLRKNGFVWPGAFKIHRGFFENDEETTKTFFNNDKKTLVVGLHPDEATEAIVDAAIANRRPFAVIPCCIYSRIFRSRTHLNIPVRTYPQFLDYLQAKTEGVKRETLRFGGRNVVVYHEGDYGEVKLCGRVGGEGGEPEMKKAKMI</sequence>
<accession>A0A9W7BVM5</accession>
<dbReference type="PANTHER" id="PTHR36971">
    <property type="entry name" value="UNNAMED PRODUCT"/>
    <property type="match status" value="1"/>
</dbReference>
<proteinExistence type="predicted"/>
<reference evidence="3" key="1">
    <citation type="journal article" date="2023" name="Commun. Biol.">
        <title>Genome analysis of Parmales, the sister group of diatoms, reveals the evolutionary specialization of diatoms from phago-mixotrophs to photoautotrophs.</title>
        <authorList>
            <person name="Ban H."/>
            <person name="Sato S."/>
            <person name="Yoshikawa S."/>
            <person name="Yamada K."/>
            <person name="Nakamura Y."/>
            <person name="Ichinomiya M."/>
            <person name="Sato N."/>
            <person name="Blanc-Mathieu R."/>
            <person name="Endo H."/>
            <person name="Kuwata A."/>
            <person name="Ogata H."/>
        </authorList>
    </citation>
    <scope>NUCLEOTIDE SEQUENCE [LARGE SCALE GENOMIC DNA]</scope>
    <source>
        <strain evidence="3">NIES 3701</strain>
    </source>
</reference>
<organism evidence="2 3">
    <name type="scientific">Triparma strigata</name>
    <dbReference type="NCBI Taxonomy" id="1606541"/>
    <lineage>
        <taxon>Eukaryota</taxon>
        <taxon>Sar</taxon>
        <taxon>Stramenopiles</taxon>
        <taxon>Ochrophyta</taxon>
        <taxon>Bolidophyceae</taxon>
        <taxon>Parmales</taxon>
        <taxon>Triparmaceae</taxon>
        <taxon>Triparma</taxon>
    </lineage>
</organism>
<evidence type="ECO:0000313" key="3">
    <source>
        <dbReference type="Proteomes" id="UP001165085"/>
    </source>
</evidence>
<dbReference type="SUPFAM" id="SSF53335">
    <property type="entry name" value="S-adenosyl-L-methionine-dependent methyltransferases"/>
    <property type="match status" value="1"/>
</dbReference>
<feature type="compositionally biased region" description="Pro residues" evidence="1">
    <location>
        <begin position="131"/>
        <end position="148"/>
    </location>
</feature>
<name>A0A9W7BVM5_9STRA</name>
<dbReference type="Gene3D" id="3.40.50.150">
    <property type="entry name" value="Vaccinia Virus protein VP39"/>
    <property type="match status" value="1"/>
</dbReference>
<evidence type="ECO:0000313" key="2">
    <source>
        <dbReference type="EMBL" id="GMH97499.1"/>
    </source>
</evidence>
<dbReference type="OrthoDB" id="7459479at2759"/>
<protein>
    <recommendedName>
        <fullName evidence="4">Methyltransferase domain-containing protein</fullName>
    </recommendedName>
</protein>
<keyword evidence="3" id="KW-1185">Reference proteome</keyword>
<evidence type="ECO:0000256" key="1">
    <source>
        <dbReference type="SAM" id="MobiDB-lite"/>
    </source>
</evidence>
<dbReference type="EMBL" id="BRXY01000495">
    <property type="protein sequence ID" value="GMH97499.1"/>
    <property type="molecule type" value="Genomic_DNA"/>
</dbReference>
<gene>
    <name evidence="2" type="ORF">TrST_g9255</name>
</gene>
<dbReference type="InterPro" id="IPR029063">
    <property type="entry name" value="SAM-dependent_MTases_sf"/>
</dbReference>
<evidence type="ECO:0008006" key="4">
    <source>
        <dbReference type="Google" id="ProtNLM"/>
    </source>
</evidence>
<feature type="region of interest" description="Disordered" evidence="1">
    <location>
        <begin position="119"/>
        <end position="157"/>
    </location>
</feature>